<dbReference type="InParanoid" id="D7FKL8"/>
<proteinExistence type="predicted"/>
<accession>D7FKL8</accession>
<gene>
    <name evidence="1" type="ORF">Esi_0146_0034</name>
</gene>
<dbReference type="Proteomes" id="UP000002630">
    <property type="component" value="Unassembled WGS sequence"/>
</dbReference>
<evidence type="ECO:0000313" key="1">
    <source>
        <dbReference type="EMBL" id="CBJ29418.1"/>
    </source>
</evidence>
<dbReference type="AlphaFoldDB" id="D7FKL8"/>
<keyword evidence="2" id="KW-1185">Reference proteome</keyword>
<sequence length="42" mass="4848">MHELHIRFDALKVPSCSTVHRGAPRTVVRRVHAYATRILRVP</sequence>
<organism evidence="1 2">
    <name type="scientific">Ectocarpus siliculosus</name>
    <name type="common">Brown alga</name>
    <name type="synonym">Conferva siliculosa</name>
    <dbReference type="NCBI Taxonomy" id="2880"/>
    <lineage>
        <taxon>Eukaryota</taxon>
        <taxon>Sar</taxon>
        <taxon>Stramenopiles</taxon>
        <taxon>Ochrophyta</taxon>
        <taxon>PX clade</taxon>
        <taxon>Phaeophyceae</taxon>
        <taxon>Ectocarpales</taxon>
        <taxon>Ectocarpaceae</taxon>
        <taxon>Ectocarpus</taxon>
    </lineage>
</organism>
<evidence type="ECO:0000313" key="2">
    <source>
        <dbReference type="Proteomes" id="UP000002630"/>
    </source>
</evidence>
<reference evidence="1 2" key="1">
    <citation type="journal article" date="2010" name="Nature">
        <title>The Ectocarpus genome and the independent evolution of multicellularity in brown algae.</title>
        <authorList>
            <person name="Cock J.M."/>
            <person name="Sterck L."/>
            <person name="Rouze P."/>
            <person name="Scornet D."/>
            <person name="Allen A.E."/>
            <person name="Amoutzias G."/>
            <person name="Anthouard V."/>
            <person name="Artiguenave F."/>
            <person name="Aury J.M."/>
            <person name="Badger J.H."/>
            <person name="Beszteri B."/>
            <person name="Billiau K."/>
            <person name="Bonnet E."/>
            <person name="Bothwell J.H."/>
            <person name="Bowler C."/>
            <person name="Boyen C."/>
            <person name="Brownlee C."/>
            <person name="Carrano C.J."/>
            <person name="Charrier B."/>
            <person name="Cho G.Y."/>
            <person name="Coelho S.M."/>
            <person name="Collen J."/>
            <person name="Corre E."/>
            <person name="Da Silva C."/>
            <person name="Delage L."/>
            <person name="Delaroque N."/>
            <person name="Dittami S.M."/>
            <person name="Doulbeau S."/>
            <person name="Elias M."/>
            <person name="Farnham G."/>
            <person name="Gachon C.M."/>
            <person name="Gschloessl B."/>
            <person name="Heesch S."/>
            <person name="Jabbari K."/>
            <person name="Jubin C."/>
            <person name="Kawai H."/>
            <person name="Kimura K."/>
            <person name="Kloareg B."/>
            <person name="Kupper F.C."/>
            <person name="Lang D."/>
            <person name="Le Bail A."/>
            <person name="Leblanc C."/>
            <person name="Lerouge P."/>
            <person name="Lohr M."/>
            <person name="Lopez P.J."/>
            <person name="Martens C."/>
            <person name="Maumus F."/>
            <person name="Michel G."/>
            <person name="Miranda-Saavedra D."/>
            <person name="Morales J."/>
            <person name="Moreau H."/>
            <person name="Motomura T."/>
            <person name="Nagasato C."/>
            <person name="Napoli C.A."/>
            <person name="Nelson D.R."/>
            <person name="Nyvall-Collen P."/>
            <person name="Peters A.F."/>
            <person name="Pommier C."/>
            <person name="Potin P."/>
            <person name="Poulain J."/>
            <person name="Quesneville H."/>
            <person name="Read B."/>
            <person name="Rensing S.A."/>
            <person name="Ritter A."/>
            <person name="Rousvoal S."/>
            <person name="Samanta M."/>
            <person name="Samson G."/>
            <person name="Schroeder D.C."/>
            <person name="Segurens B."/>
            <person name="Strittmatter M."/>
            <person name="Tonon T."/>
            <person name="Tregear J.W."/>
            <person name="Valentin K."/>
            <person name="von Dassow P."/>
            <person name="Yamagishi T."/>
            <person name="Van de Peer Y."/>
            <person name="Wincker P."/>
        </authorList>
    </citation>
    <scope>NUCLEOTIDE SEQUENCE [LARGE SCALE GENOMIC DNA]</scope>
    <source>
        <strain evidence="2">Ec32 / CCAP1310/4</strain>
    </source>
</reference>
<protein>
    <submittedName>
        <fullName evidence="1">Uncharacterized protein</fullName>
    </submittedName>
</protein>
<name>D7FKL8_ECTSI</name>
<dbReference type="EMBL" id="FN649760">
    <property type="protein sequence ID" value="CBJ29418.1"/>
    <property type="molecule type" value="Genomic_DNA"/>
</dbReference>